<comment type="caution">
    <text evidence="3">The sequence shown here is derived from an EMBL/GenBank/DDBJ whole genome shotgun (WGS) entry which is preliminary data.</text>
</comment>
<dbReference type="RefSeq" id="WP_130435040.1">
    <property type="nucleotide sequence ID" value="NZ_SGXF01000003.1"/>
</dbReference>
<dbReference type="Gene3D" id="3.40.50.300">
    <property type="entry name" value="P-loop containing nucleotide triphosphate hydrolases"/>
    <property type="match status" value="1"/>
</dbReference>
<organism evidence="3 4">
    <name type="scientific">Cuneatibacter caecimuris</name>
    <dbReference type="NCBI Taxonomy" id="1796618"/>
    <lineage>
        <taxon>Bacteria</taxon>
        <taxon>Bacillati</taxon>
        <taxon>Bacillota</taxon>
        <taxon>Clostridia</taxon>
        <taxon>Lachnospirales</taxon>
        <taxon>Lachnospiraceae</taxon>
        <taxon>Cuneatibacter</taxon>
    </lineage>
</organism>
<dbReference type="GO" id="GO:0016887">
    <property type="term" value="F:ATP hydrolysis activity"/>
    <property type="evidence" value="ECO:0007669"/>
    <property type="project" value="InterPro"/>
</dbReference>
<evidence type="ECO:0000313" key="4">
    <source>
        <dbReference type="Proteomes" id="UP000292927"/>
    </source>
</evidence>
<dbReference type="EMBL" id="SGXF01000003">
    <property type="protein sequence ID" value="RZT00424.1"/>
    <property type="molecule type" value="Genomic_DNA"/>
</dbReference>
<dbReference type="AlphaFoldDB" id="A0A4Q7PIH5"/>
<dbReference type="PANTHER" id="PTHR30486">
    <property type="entry name" value="TWITCHING MOTILITY PROTEIN PILT"/>
    <property type="match status" value="1"/>
</dbReference>
<dbReference type="InterPro" id="IPR050921">
    <property type="entry name" value="T4SS_GSP_E_ATPase"/>
</dbReference>
<dbReference type="InterPro" id="IPR001482">
    <property type="entry name" value="T2SS/T4SS_dom"/>
</dbReference>
<dbReference type="Pfam" id="PF00437">
    <property type="entry name" value="T2SSE"/>
    <property type="match status" value="1"/>
</dbReference>
<dbReference type="Gene3D" id="3.30.450.380">
    <property type="match status" value="1"/>
</dbReference>
<dbReference type="Proteomes" id="UP000292927">
    <property type="component" value="Unassembled WGS sequence"/>
</dbReference>
<reference evidence="3 4" key="1">
    <citation type="submission" date="2019-02" db="EMBL/GenBank/DDBJ databases">
        <title>Genomic Encyclopedia of Type Strains, Phase IV (KMG-IV): sequencing the most valuable type-strain genomes for metagenomic binning, comparative biology and taxonomic classification.</title>
        <authorList>
            <person name="Goeker M."/>
        </authorList>
    </citation>
    <scope>NUCLEOTIDE SEQUENCE [LARGE SCALE GENOMIC DNA]</scope>
    <source>
        <strain evidence="3 4">DSM 29486</strain>
    </source>
</reference>
<feature type="domain" description="Bacterial type II secretion system protein E" evidence="2">
    <location>
        <begin position="74"/>
        <end position="351"/>
    </location>
</feature>
<proteinExistence type="inferred from homology"/>
<protein>
    <submittedName>
        <fullName evidence="3">Pilus assembly protein CpaF</fullName>
    </submittedName>
</protein>
<evidence type="ECO:0000313" key="3">
    <source>
        <dbReference type="EMBL" id="RZT00424.1"/>
    </source>
</evidence>
<dbReference type="InterPro" id="IPR027417">
    <property type="entry name" value="P-loop_NTPase"/>
</dbReference>
<evidence type="ECO:0000256" key="1">
    <source>
        <dbReference type="ARBA" id="ARBA00006611"/>
    </source>
</evidence>
<name>A0A4Q7PIH5_9FIRM</name>
<keyword evidence="4" id="KW-1185">Reference proteome</keyword>
<dbReference type="SUPFAM" id="SSF52540">
    <property type="entry name" value="P-loop containing nucleoside triphosphate hydrolases"/>
    <property type="match status" value="1"/>
</dbReference>
<dbReference type="OrthoDB" id="9810761at2"/>
<sequence length="439" mass="48381">MCAADFARKGQDIRGYLAEKVEKRLDPAAMPEDSELRDMIARVMTEESRDICITAVEKAELSRELFHYFRGLDVLSPLLEDDSISEIMVNGYDRIFVEKEGKIQRCDKAFTSSERLENIIQQIVSGINRQVNARSPIADARLPDGSRVNIVLPPAALDGPVVTIRKFPFHAIGMEELICLGSITEEAAAFLEILVRAGYNIFISGGTGSGKTTFLNAVSAYIPSDERVITIEDSAELQLKGIQNLVRLEARSADMDGMLEITIRDLVRTALRARPDRLLIGEIRGPEALDLLQAMNTGHDGSISTGHANSARDMLSRIETMVLMGMDLPLQAVRGQIASALDIMVHLGRLRDRTRKVLSIEEVTGLHEGGIGLGELYIFRESGEKNGKVEGKLERTERRLENTAKLQAAGLQEQLRRVECRGVPALPVSGNHSDDGSHL</sequence>
<dbReference type="PANTHER" id="PTHR30486:SF15">
    <property type="entry name" value="TYPE II_IV SECRETION SYSTEM ATPASE"/>
    <property type="match status" value="1"/>
</dbReference>
<dbReference type="CDD" id="cd01130">
    <property type="entry name" value="VirB11-like_ATPase"/>
    <property type="match status" value="1"/>
</dbReference>
<accession>A0A4Q7PIH5</accession>
<evidence type="ECO:0000259" key="2">
    <source>
        <dbReference type="Pfam" id="PF00437"/>
    </source>
</evidence>
<gene>
    <name evidence="3" type="ORF">EV209_1733</name>
</gene>
<comment type="similarity">
    <text evidence="1">Belongs to the GSP E family.</text>
</comment>